<feature type="transmembrane region" description="Helical" evidence="1">
    <location>
        <begin position="31"/>
        <end position="48"/>
    </location>
</feature>
<proteinExistence type="predicted"/>
<dbReference type="KEGG" id="amij:EQM06_07215"/>
<name>A0A410PVW8_9FIRM</name>
<evidence type="ECO:0000313" key="3">
    <source>
        <dbReference type="Proteomes" id="UP000287601"/>
    </source>
</evidence>
<evidence type="ECO:0000256" key="1">
    <source>
        <dbReference type="SAM" id="Phobius"/>
    </source>
</evidence>
<dbReference type="InterPro" id="IPR005562">
    <property type="entry name" value="SpoVA"/>
</dbReference>
<evidence type="ECO:0000313" key="2">
    <source>
        <dbReference type="EMBL" id="QAT43040.1"/>
    </source>
</evidence>
<reference evidence="2 3" key="1">
    <citation type="submission" date="2019-01" db="EMBL/GenBank/DDBJ databases">
        <title>Draft genomes of a novel of Aminipila strains.</title>
        <authorList>
            <person name="Ma S."/>
        </authorList>
    </citation>
    <scope>NUCLEOTIDE SEQUENCE [LARGE SCALE GENOMIC DNA]</scope>
    <source>
        <strain evidence="3">JN-39</strain>
    </source>
</reference>
<dbReference type="EMBL" id="CP035281">
    <property type="protein sequence ID" value="QAT43040.1"/>
    <property type="molecule type" value="Genomic_DNA"/>
</dbReference>
<dbReference type="NCBIfam" id="TIGR02839">
    <property type="entry name" value="spore_V_AE"/>
    <property type="match status" value="1"/>
</dbReference>
<dbReference type="PANTHER" id="PTHR38450:SF2">
    <property type="entry name" value="STAGE V SPORULATION PROTEIN AEB"/>
    <property type="match status" value="1"/>
</dbReference>
<sequence length="117" mass="12110">MDYFYCFLIGGIICVIGQVLLDTTKLTAPRVLVIFVVSGAVLQALNLYQPLVDLAGNGATVPLPGFGYALAKGAMEGAKDGFLAAVTGAVKDTAAGVTVAIVFGYIIAVLFNPKSIR</sequence>
<keyword evidence="1" id="KW-0472">Membrane</keyword>
<dbReference type="RefSeq" id="WP_128745689.1">
    <property type="nucleotide sequence ID" value="NZ_CP035281.1"/>
</dbReference>
<protein>
    <submittedName>
        <fullName evidence="2">Stage V sporulation protein AE</fullName>
    </submittedName>
</protein>
<dbReference type="Proteomes" id="UP000287601">
    <property type="component" value="Chromosome"/>
</dbReference>
<keyword evidence="1" id="KW-0812">Transmembrane</keyword>
<feature type="transmembrane region" description="Helical" evidence="1">
    <location>
        <begin position="93"/>
        <end position="111"/>
    </location>
</feature>
<keyword evidence="3" id="KW-1185">Reference proteome</keyword>
<organism evidence="2 3">
    <name type="scientific">Aminipila luticellarii</name>
    <dbReference type="NCBI Taxonomy" id="2507160"/>
    <lineage>
        <taxon>Bacteria</taxon>
        <taxon>Bacillati</taxon>
        <taxon>Bacillota</taxon>
        <taxon>Clostridia</taxon>
        <taxon>Peptostreptococcales</taxon>
        <taxon>Anaerovoracaceae</taxon>
        <taxon>Aminipila</taxon>
    </lineage>
</organism>
<dbReference type="AlphaFoldDB" id="A0A410PVW8"/>
<keyword evidence="1" id="KW-1133">Transmembrane helix</keyword>
<dbReference type="OrthoDB" id="9797988at2"/>
<dbReference type="PANTHER" id="PTHR38450">
    <property type="entry name" value="STAGE V SPORULATION PROTEIN AC-RELATED"/>
    <property type="match status" value="1"/>
</dbReference>
<dbReference type="Pfam" id="PF03862">
    <property type="entry name" value="SpoVAC_SpoVAEB"/>
    <property type="match status" value="1"/>
</dbReference>
<gene>
    <name evidence="2" type="primary">spoVAE</name>
    <name evidence="2" type="ORF">EQM06_07215</name>
</gene>
<dbReference type="InterPro" id="IPR014204">
    <property type="entry name" value="Spore_V_AE"/>
</dbReference>
<feature type="transmembrane region" description="Helical" evidence="1">
    <location>
        <begin position="6"/>
        <end position="24"/>
    </location>
</feature>
<accession>A0A410PVW8</accession>